<reference evidence="2" key="1">
    <citation type="submission" date="2021-04" db="EMBL/GenBank/DDBJ databases">
        <title>Oceanospirillales bacteria with DddD are important DMSP degraders in coastal seawater.</title>
        <authorList>
            <person name="Liu J."/>
        </authorList>
    </citation>
    <scope>NUCLEOTIDE SEQUENCE</scope>
    <source>
        <strain evidence="2">GY6</strain>
    </source>
</reference>
<organism evidence="2 3">
    <name type="scientific">Amphritea atlantica</name>
    <dbReference type="NCBI Taxonomy" id="355243"/>
    <lineage>
        <taxon>Bacteria</taxon>
        <taxon>Pseudomonadati</taxon>
        <taxon>Pseudomonadota</taxon>
        <taxon>Gammaproteobacteria</taxon>
        <taxon>Oceanospirillales</taxon>
        <taxon>Oceanospirillaceae</taxon>
        <taxon>Amphritea</taxon>
    </lineage>
</organism>
<sequence length="83" mass="8906">MSIKFLSAITLGLVVVSSSVFSAGPTLNDPYSGHVMNNSKVNSSYGIHDAEMRSMSMSTQSVDKAMSHDMMAPVFGWDADSSR</sequence>
<accession>A0ABY5GTW5</accession>
<protein>
    <submittedName>
        <fullName evidence="2">Uncharacterized protein</fullName>
    </submittedName>
</protein>
<keyword evidence="3" id="KW-1185">Reference proteome</keyword>
<proteinExistence type="predicted"/>
<name>A0ABY5GTW5_9GAMM</name>
<dbReference type="Proteomes" id="UP001059950">
    <property type="component" value="Chromosome"/>
</dbReference>
<dbReference type="EMBL" id="CP073344">
    <property type="protein sequence ID" value="UTW03435.1"/>
    <property type="molecule type" value="Genomic_DNA"/>
</dbReference>
<keyword evidence="1" id="KW-0732">Signal</keyword>
<gene>
    <name evidence="2" type="ORF">KDX31_19340</name>
</gene>
<feature type="signal peptide" evidence="1">
    <location>
        <begin position="1"/>
        <end position="22"/>
    </location>
</feature>
<evidence type="ECO:0000313" key="3">
    <source>
        <dbReference type="Proteomes" id="UP001059950"/>
    </source>
</evidence>
<evidence type="ECO:0000256" key="1">
    <source>
        <dbReference type="SAM" id="SignalP"/>
    </source>
</evidence>
<feature type="chain" id="PRO_5045582889" evidence="1">
    <location>
        <begin position="23"/>
        <end position="83"/>
    </location>
</feature>
<evidence type="ECO:0000313" key="2">
    <source>
        <dbReference type="EMBL" id="UTW03435.1"/>
    </source>
</evidence>